<evidence type="ECO:0000313" key="1">
    <source>
        <dbReference type="EMBL" id="OGK22730.1"/>
    </source>
</evidence>
<name>A0A1F7GUN1_9BACT</name>
<organism evidence="1 2">
    <name type="scientific">Candidatus Roizmanbacteria bacterium RIFCSPHIGHO2_02_FULL_37_24</name>
    <dbReference type="NCBI Taxonomy" id="1802037"/>
    <lineage>
        <taxon>Bacteria</taxon>
        <taxon>Candidatus Roizmaniibacteriota</taxon>
    </lineage>
</organism>
<evidence type="ECO:0000313" key="2">
    <source>
        <dbReference type="Proteomes" id="UP000177159"/>
    </source>
</evidence>
<comment type="caution">
    <text evidence="1">The sequence shown here is derived from an EMBL/GenBank/DDBJ whole genome shotgun (WGS) entry which is preliminary data.</text>
</comment>
<dbReference type="EMBL" id="MFZM01000035">
    <property type="protein sequence ID" value="OGK22730.1"/>
    <property type="molecule type" value="Genomic_DNA"/>
</dbReference>
<protein>
    <submittedName>
        <fullName evidence="1">Uncharacterized protein</fullName>
    </submittedName>
</protein>
<proteinExistence type="predicted"/>
<accession>A0A1F7GUN1</accession>
<dbReference type="Proteomes" id="UP000177159">
    <property type="component" value="Unassembled WGS sequence"/>
</dbReference>
<reference evidence="1 2" key="1">
    <citation type="journal article" date="2016" name="Nat. Commun.">
        <title>Thousands of microbial genomes shed light on interconnected biogeochemical processes in an aquifer system.</title>
        <authorList>
            <person name="Anantharaman K."/>
            <person name="Brown C.T."/>
            <person name="Hug L.A."/>
            <person name="Sharon I."/>
            <person name="Castelle C.J."/>
            <person name="Probst A.J."/>
            <person name="Thomas B.C."/>
            <person name="Singh A."/>
            <person name="Wilkins M.J."/>
            <person name="Karaoz U."/>
            <person name="Brodie E.L."/>
            <person name="Williams K.H."/>
            <person name="Hubbard S.S."/>
            <person name="Banfield J.F."/>
        </authorList>
    </citation>
    <scope>NUCLEOTIDE SEQUENCE [LARGE SCALE GENOMIC DNA]</scope>
</reference>
<dbReference type="AlphaFoldDB" id="A0A1F7GUN1"/>
<gene>
    <name evidence="1" type="ORF">A3C24_04045</name>
</gene>
<sequence length="313" mass="37114">MTIVDIIFDFLIKQNDLESGGRIKKIKKILFRNFNEKWKSSNQKLDFSFSFRKKNEDALRFSYNNFGEKEKFYRKILDIFKIFGDEYDSDRLKRILDKLKSRTAEFQTTFGLEWLAGENLPRLKIYFEEIHQSIQKKERAEMAQKIAKIINFDYKKTGVNEKSDIGAICVDFLAQKKINFKIYLISDKISVNSLRPILKERVKLIKAVEKFLNIFSLEKMSFYYTTYRLDCKKTKSVKIYKIYDVDDRNYTLANKEIFEFLRSPFFGTGESKRKIINLLAYAAENKIFFYPVIASIDLPLQGDPKIDLYLSIK</sequence>